<sequence length="241" mass="27440">MNEGVKNWSVDSSEEDEEGEEVVKLAEEDISESIKLCANSLIGRIFADRAFSVGTMESAMKAIWLKPVGFRVAELKVGRKLAGRIGGVMEVDLFEVQGKDNRIMKARIEMKASKKVRDTLRLENPNRNQIEVGLRYERIGVVYLYCATIGHDSRNCQILLEDSQQNKVRQEVIGDWVKADQVGKRLYNERFNQAGKDSSRSQTFSQPEKKPVPEWLTKGFDKLNLKEKIGRDEGEKKKQTT</sequence>
<feature type="region of interest" description="Disordered" evidence="1">
    <location>
        <begin position="1"/>
        <end position="20"/>
    </location>
</feature>
<evidence type="ECO:0000313" key="3">
    <source>
        <dbReference type="Proteomes" id="UP001341840"/>
    </source>
</evidence>
<evidence type="ECO:0000256" key="1">
    <source>
        <dbReference type="SAM" id="MobiDB-lite"/>
    </source>
</evidence>
<name>A0ABU6SD27_9FABA</name>
<evidence type="ECO:0008006" key="4">
    <source>
        <dbReference type="Google" id="ProtNLM"/>
    </source>
</evidence>
<feature type="region of interest" description="Disordered" evidence="1">
    <location>
        <begin position="192"/>
        <end position="212"/>
    </location>
</feature>
<organism evidence="2 3">
    <name type="scientific">Stylosanthes scabra</name>
    <dbReference type="NCBI Taxonomy" id="79078"/>
    <lineage>
        <taxon>Eukaryota</taxon>
        <taxon>Viridiplantae</taxon>
        <taxon>Streptophyta</taxon>
        <taxon>Embryophyta</taxon>
        <taxon>Tracheophyta</taxon>
        <taxon>Spermatophyta</taxon>
        <taxon>Magnoliopsida</taxon>
        <taxon>eudicotyledons</taxon>
        <taxon>Gunneridae</taxon>
        <taxon>Pentapetalae</taxon>
        <taxon>rosids</taxon>
        <taxon>fabids</taxon>
        <taxon>Fabales</taxon>
        <taxon>Fabaceae</taxon>
        <taxon>Papilionoideae</taxon>
        <taxon>50 kb inversion clade</taxon>
        <taxon>dalbergioids sensu lato</taxon>
        <taxon>Dalbergieae</taxon>
        <taxon>Pterocarpus clade</taxon>
        <taxon>Stylosanthes</taxon>
    </lineage>
</organism>
<dbReference type="PANTHER" id="PTHR31286">
    <property type="entry name" value="GLYCINE-RICH CELL WALL STRUCTURAL PROTEIN 1.8-LIKE"/>
    <property type="match status" value="1"/>
</dbReference>
<dbReference type="Proteomes" id="UP001341840">
    <property type="component" value="Unassembled WGS sequence"/>
</dbReference>
<dbReference type="PANTHER" id="PTHR31286:SF167">
    <property type="entry name" value="OS09G0268800 PROTEIN"/>
    <property type="match status" value="1"/>
</dbReference>
<comment type="caution">
    <text evidence="2">The sequence shown here is derived from an EMBL/GenBank/DDBJ whole genome shotgun (WGS) entry which is preliminary data.</text>
</comment>
<proteinExistence type="predicted"/>
<protein>
    <recommendedName>
        <fullName evidence="4">Zinc knuckle CX2CX4HX4C domain-containing protein</fullName>
    </recommendedName>
</protein>
<gene>
    <name evidence="2" type="ORF">PIB30_035867</name>
</gene>
<dbReference type="EMBL" id="JASCZI010060588">
    <property type="protein sequence ID" value="MED6134305.1"/>
    <property type="molecule type" value="Genomic_DNA"/>
</dbReference>
<accession>A0ABU6SD27</accession>
<dbReference type="InterPro" id="IPR040256">
    <property type="entry name" value="At4g02000-like"/>
</dbReference>
<reference evidence="2 3" key="1">
    <citation type="journal article" date="2023" name="Plants (Basel)">
        <title>Bridging the Gap: Combining Genomics and Transcriptomics Approaches to Understand Stylosanthes scabra, an Orphan Legume from the Brazilian Caatinga.</title>
        <authorList>
            <person name="Ferreira-Neto J.R.C."/>
            <person name="da Silva M.D."/>
            <person name="Binneck E."/>
            <person name="de Melo N.F."/>
            <person name="da Silva R.H."/>
            <person name="de Melo A.L.T.M."/>
            <person name="Pandolfi V."/>
            <person name="Bustamante F.O."/>
            <person name="Brasileiro-Vidal A.C."/>
            <person name="Benko-Iseppon A.M."/>
        </authorList>
    </citation>
    <scope>NUCLEOTIDE SEQUENCE [LARGE SCALE GENOMIC DNA]</scope>
    <source>
        <tissue evidence="2">Leaves</tissue>
    </source>
</reference>
<keyword evidence="3" id="KW-1185">Reference proteome</keyword>
<evidence type="ECO:0000313" key="2">
    <source>
        <dbReference type="EMBL" id="MED6134305.1"/>
    </source>
</evidence>